<dbReference type="Proteomes" id="UP000504609">
    <property type="component" value="Unplaced"/>
</dbReference>
<sequence>MPIRCSTSFEVLTVFLLVSASLSCCSEGEESAVVTLDSIVIYKTHEWLASKPTVYFKCQGGNKTKLPDVQKEHVLYSFNGEESWQPLTEFKSKKCKRCGFYEEDSIKSDDVFEEWELCPSDFTAPDGEYVRYNKKEFNATFLCLECTAYSNVTSSSSHSHDTEKGMHAAAIILISVIVSTVLIVGMVIGYKYWQKKRREQDQARFLKLFEDGDDIEDELGLNDVI</sequence>
<organism evidence="4 6">
    <name type="scientific">Cucurbita moschata</name>
    <name type="common">Winter crookneck squash</name>
    <name type="synonym">Cucurbita pepo var. moschata</name>
    <dbReference type="NCBI Taxonomy" id="3662"/>
    <lineage>
        <taxon>Eukaryota</taxon>
        <taxon>Viridiplantae</taxon>
        <taxon>Streptophyta</taxon>
        <taxon>Embryophyta</taxon>
        <taxon>Tracheophyta</taxon>
        <taxon>Spermatophyta</taxon>
        <taxon>Magnoliopsida</taxon>
        <taxon>eudicotyledons</taxon>
        <taxon>Gunneridae</taxon>
        <taxon>Pentapetalae</taxon>
        <taxon>rosids</taxon>
        <taxon>fabids</taxon>
        <taxon>Cucurbitales</taxon>
        <taxon>Cucurbitaceae</taxon>
        <taxon>Cucurbiteae</taxon>
        <taxon>Cucurbita</taxon>
    </lineage>
</organism>
<gene>
    <name evidence="5 6" type="primary">LOC111463378</name>
</gene>
<dbReference type="KEGG" id="cmos:111463378"/>
<keyword evidence="2" id="KW-0732">Signal</keyword>
<keyword evidence="1" id="KW-0472">Membrane</keyword>
<protein>
    <submittedName>
        <fullName evidence="5 6">Uncharacterized protein LOC111463378 isoform X1</fullName>
    </submittedName>
</protein>
<name>A0A6J1HE82_CUCMO</name>
<evidence type="ECO:0000256" key="2">
    <source>
        <dbReference type="SAM" id="SignalP"/>
    </source>
</evidence>
<reference evidence="5 6" key="1">
    <citation type="submission" date="2025-04" db="UniProtKB">
        <authorList>
            <consortium name="RefSeq"/>
        </authorList>
    </citation>
    <scope>IDENTIFICATION</scope>
    <source>
        <tissue evidence="5 6">Young leaves</tissue>
    </source>
</reference>
<evidence type="ECO:0000313" key="5">
    <source>
        <dbReference type="RefSeq" id="XP_022963066.1"/>
    </source>
</evidence>
<evidence type="ECO:0000256" key="1">
    <source>
        <dbReference type="SAM" id="Phobius"/>
    </source>
</evidence>
<dbReference type="RefSeq" id="XP_022963066.1">
    <property type="nucleotide sequence ID" value="XM_023107298.1"/>
</dbReference>
<feature type="signal peptide" evidence="2">
    <location>
        <begin position="1"/>
        <end position="28"/>
    </location>
</feature>
<feature type="transmembrane region" description="Helical" evidence="1">
    <location>
        <begin position="166"/>
        <end position="190"/>
    </location>
</feature>
<dbReference type="PANTHER" id="PTHR33780:SF3">
    <property type="entry name" value="EXPRESSED PROTEIN"/>
    <property type="match status" value="1"/>
</dbReference>
<dbReference type="AlphaFoldDB" id="A0A6J1HE82"/>
<evidence type="ECO:0000259" key="3">
    <source>
        <dbReference type="Pfam" id="PF25829"/>
    </source>
</evidence>
<dbReference type="RefSeq" id="XP_022963067.1">
    <property type="nucleotide sequence ID" value="XM_023107299.1"/>
</dbReference>
<accession>A0A6J1HE82</accession>
<dbReference type="GeneID" id="111463378"/>
<keyword evidence="1" id="KW-0812">Transmembrane</keyword>
<dbReference type="PANTHER" id="PTHR33780">
    <property type="entry name" value="EXPRESSED PROTEIN"/>
    <property type="match status" value="1"/>
</dbReference>
<evidence type="ECO:0000313" key="4">
    <source>
        <dbReference type="Proteomes" id="UP000504609"/>
    </source>
</evidence>
<dbReference type="Pfam" id="PF25829">
    <property type="entry name" value="DUF7953"/>
    <property type="match status" value="1"/>
</dbReference>
<proteinExistence type="predicted"/>
<dbReference type="PROSITE" id="PS51257">
    <property type="entry name" value="PROKAR_LIPOPROTEIN"/>
    <property type="match status" value="1"/>
</dbReference>
<dbReference type="InterPro" id="IPR057713">
    <property type="entry name" value="DUF7953"/>
</dbReference>
<feature type="chain" id="PRO_5044638648" evidence="2">
    <location>
        <begin position="29"/>
        <end position="225"/>
    </location>
</feature>
<evidence type="ECO:0000313" key="6">
    <source>
        <dbReference type="RefSeq" id="XP_022963067.1"/>
    </source>
</evidence>
<keyword evidence="1" id="KW-1133">Transmembrane helix</keyword>
<keyword evidence="4" id="KW-1185">Reference proteome</keyword>
<feature type="domain" description="DUF7953" evidence="3">
    <location>
        <begin position="31"/>
        <end position="143"/>
    </location>
</feature>